<dbReference type="Proteomes" id="UP000789702">
    <property type="component" value="Unassembled WGS sequence"/>
</dbReference>
<accession>A0ACA9NJG0</accession>
<feature type="non-terminal residue" evidence="1">
    <location>
        <position position="1"/>
    </location>
</feature>
<protein>
    <submittedName>
        <fullName evidence="1">11864_t:CDS:1</fullName>
    </submittedName>
</protein>
<name>A0ACA9NJG0_9GLOM</name>
<organism evidence="1 2">
    <name type="scientific">Dentiscutata heterogama</name>
    <dbReference type="NCBI Taxonomy" id="1316150"/>
    <lineage>
        <taxon>Eukaryota</taxon>
        <taxon>Fungi</taxon>
        <taxon>Fungi incertae sedis</taxon>
        <taxon>Mucoromycota</taxon>
        <taxon>Glomeromycotina</taxon>
        <taxon>Glomeromycetes</taxon>
        <taxon>Diversisporales</taxon>
        <taxon>Gigasporaceae</taxon>
        <taxon>Dentiscutata</taxon>
    </lineage>
</organism>
<feature type="non-terminal residue" evidence="1">
    <location>
        <position position="98"/>
    </location>
</feature>
<reference evidence="1" key="1">
    <citation type="submission" date="2021-06" db="EMBL/GenBank/DDBJ databases">
        <authorList>
            <person name="Kallberg Y."/>
            <person name="Tangrot J."/>
            <person name="Rosling A."/>
        </authorList>
    </citation>
    <scope>NUCLEOTIDE SEQUENCE</scope>
    <source>
        <strain evidence="1">IL203A</strain>
    </source>
</reference>
<dbReference type="EMBL" id="CAJVPU010016623">
    <property type="protein sequence ID" value="CAG8654471.1"/>
    <property type="molecule type" value="Genomic_DNA"/>
</dbReference>
<comment type="caution">
    <text evidence="1">The sequence shown here is derived from an EMBL/GenBank/DDBJ whole genome shotgun (WGS) entry which is preliminary data.</text>
</comment>
<evidence type="ECO:0000313" key="1">
    <source>
        <dbReference type="EMBL" id="CAG8654471.1"/>
    </source>
</evidence>
<proteinExistence type="predicted"/>
<gene>
    <name evidence="1" type="ORF">DHETER_LOCUS9458</name>
</gene>
<evidence type="ECO:0000313" key="2">
    <source>
        <dbReference type="Proteomes" id="UP000789702"/>
    </source>
</evidence>
<sequence>STINEYKAFAYGAPNSSENVDNSDINDMKIESGISDSESPKVQNRGIMKTNVKKWAFKLNIIVGIHIWNMLINGQETVHWADDAYSRCPQKVIEFYES</sequence>
<keyword evidence="2" id="KW-1185">Reference proteome</keyword>